<dbReference type="Gene3D" id="3.40.1810.10">
    <property type="entry name" value="Transcription factor, MADS-box"/>
    <property type="match status" value="1"/>
</dbReference>
<keyword evidence="5" id="KW-0539">Nucleus</keyword>
<reference evidence="7 8" key="1">
    <citation type="submission" date="2020-09" db="EMBL/GenBank/DDBJ databases">
        <title>De no assembly of potato wild relative species, Solanum commersonii.</title>
        <authorList>
            <person name="Cho K."/>
        </authorList>
    </citation>
    <scope>NUCLEOTIDE SEQUENCE [LARGE SCALE GENOMIC DNA]</scope>
    <source>
        <strain evidence="7">LZ3.2</strain>
        <tissue evidence="7">Leaf</tissue>
    </source>
</reference>
<dbReference type="SMART" id="SM00432">
    <property type="entry name" value="MADS"/>
    <property type="match status" value="1"/>
</dbReference>
<dbReference type="Pfam" id="PF00319">
    <property type="entry name" value="SRF-TF"/>
    <property type="match status" value="1"/>
</dbReference>
<dbReference type="OrthoDB" id="601557at2759"/>
<dbReference type="InterPro" id="IPR002100">
    <property type="entry name" value="TF_MADSbox"/>
</dbReference>
<dbReference type="EMBL" id="JACXVP010000011">
    <property type="protein sequence ID" value="KAG5575814.1"/>
    <property type="molecule type" value="Genomic_DNA"/>
</dbReference>
<organism evidence="7 8">
    <name type="scientific">Solanum commersonii</name>
    <name type="common">Commerson's wild potato</name>
    <name type="synonym">Commerson's nightshade</name>
    <dbReference type="NCBI Taxonomy" id="4109"/>
    <lineage>
        <taxon>Eukaryota</taxon>
        <taxon>Viridiplantae</taxon>
        <taxon>Streptophyta</taxon>
        <taxon>Embryophyta</taxon>
        <taxon>Tracheophyta</taxon>
        <taxon>Spermatophyta</taxon>
        <taxon>Magnoliopsida</taxon>
        <taxon>eudicotyledons</taxon>
        <taxon>Gunneridae</taxon>
        <taxon>Pentapetalae</taxon>
        <taxon>asterids</taxon>
        <taxon>lamiids</taxon>
        <taxon>Solanales</taxon>
        <taxon>Solanaceae</taxon>
        <taxon>Solanoideae</taxon>
        <taxon>Solaneae</taxon>
        <taxon>Solanum</taxon>
    </lineage>
</organism>
<gene>
    <name evidence="7" type="ORF">H5410_055948</name>
</gene>
<evidence type="ECO:0000256" key="3">
    <source>
        <dbReference type="ARBA" id="ARBA00023125"/>
    </source>
</evidence>
<evidence type="ECO:0000313" key="7">
    <source>
        <dbReference type="EMBL" id="KAG5575814.1"/>
    </source>
</evidence>
<dbReference type="SUPFAM" id="SSF55455">
    <property type="entry name" value="SRF-like"/>
    <property type="match status" value="1"/>
</dbReference>
<protein>
    <recommendedName>
        <fullName evidence="6">MADS-box domain-containing protein</fullName>
    </recommendedName>
</protein>
<dbReference type="PANTHER" id="PTHR11945">
    <property type="entry name" value="MADS BOX PROTEIN"/>
    <property type="match status" value="1"/>
</dbReference>
<sequence>MGRSKIKIELIEDDKKRKSTLVNRKAGLVKKISELSILCDVKACMIIYERNYNHQICPNDSNDVRELINLYKKQSLEGRTKGGKTLSNFFENDEKKKAEITVEKYPTWDSRFDYLSQKELQNFAGVVEKRIEKAKGKIELLKSMNDQDPNIGSLTFSSTNMEQQLDEPNYSMAYFLSNIPISDVNSMGAGMDNGLLTINDYQFNNLDHFTMIETGNWLANNGIGSSSTMQPMMNNGTDSSSTMEYPFIYNGYTHMPYGSHKTIVPIVLCRNGSYDDMIASVIKAGELACEPRNLMTSYQINGRGKIHPTFIKNDRHVSLYMMDIAADGSRPILRINIIVRSLIEPTNSFNDNDLVEYENLGDQLNERFCDQSNDNLGDDSINRYDHSVNVEDQPEDAEDFKHFKEV</sequence>
<dbReference type="InterPro" id="IPR036879">
    <property type="entry name" value="TF_MADSbox_sf"/>
</dbReference>
<dbReference type="PRINTS" id="PR00404">
    <property type="entry name" value="MADSDOMAIN"/>
</dbReference>
<evidence type="ECO:0000313" key="8">
    <source>
        <dbReference type="Proteomes" id="UP000824120"/>
    </source>
</evidence>
<dbReference type="GO" id="GO:0000981">
    <property type="term" value="F:DNA-binding transcription factor activity, RNA polymerase II-specific"/>
    <property type="evidence" value="ECO:0007669"/>
    <property type="project" value="TreeGrafter"/>
</dbReference>
<accession>A0A9J5WLR2</accession>
<evidence type="ECO:0000256" key="4">
    <source>
        <dbReference type="ARBA" id="ARBA00023163"/>
    </source>
</evidence>
<name>A0A9J5WLR2_SOLCO</name>
<feature type="domain" description="MADS-box" evidence="6">
    <location>
        <begin position="1"/>
        <end position="48"/>
    </location>
</feature>
<evidence type="ECO:0000256" key="2">
    <source>
        <dbReference type="ARBA" id="ARBA00023015"/>
    </source>
</evidence>
<keyword evidence="8" id="KW-1185">Reference proteome</keyword>
<evidence type="ECO:0000256" key="1">
    <source>
        <dbReference type="ARBA" id="ARBA00004123"/>
    </source>
</evidence>
<keyword evidence="3" id="KW-0238">DNA-binding</keyword>
<dbReference type="GO" id="GO:0046983">
    <property type="term" value="F:protein dimerization activity"/>
    <property type="evidence" value="ECO:0007669"/>
    <property type="project" value="InterPro"/>
</dbReference>
<dbReference type="PROSITE" id="PS50066">
    <property type="entry name" value="MADS_BOX_2"/>
    <property type="match status" value="1"/>
</dbReference>
<proteinExistence type="predicted"/>
<dbReference type="AlphaFoldDB" id="A0A9J5WLR2"/>
<dbReference type="GO" id="GO:0005634">
    <property type="term" value="C:nucleus"/>
    <property type="evidence" value="ECO:0007669"/>
    <property type="project" value="UniProtKB-SubCell"/>
</dbReference>
<dbReference type="Proteomes" id="UP000824120">
    <property type="component" value="Chromosome 11"/>
</dbReference>
<evidence type="ECO:0000256" key="5">
    <source>
        <dbReference type="ARBA" id="ARBA00023242"/>
    </source>
</evidence>
<comment type="caution">
    <text evidence="7">The sequence shown here is derived from an EMBL/GenBank/DDBJ whole genome shotgun (WGS) entry which is preliminary data.</text>
</comment>
<keyword evidence="4" id="KW-0804">Transcription</keyword>
<evidence type="ECO:0000259" key="6">
    <source>
        <dbReference type="PROSITE" id="PS50066"/>
    </source>
</evidence>
<comment type="subcellular location">
    <subcellularLocation>
        <location evidence="1">Nucleus</location>
    </subcellularLocation>
</comment>
<keyword evidence="2" id="KW-0805">Transcription regulation</keyword>
<dbReference type="GO" id="GO:0000978">
    <property type="term" value="F:RNA polymerase II cis-regulatory region sequence-specific DNA binding"/>
    <property type="evidence" value="ECO:0007669"/>
    <property type="project" value="TreeGrafter"/>
</dbReference>
<dbReference type="PANTHER" id="PTHR11945:SF554">
    <property type="entry name" value="AGAMOUS-LIKE MADS-BOX PROTEIN AGL82"/>
    <property type="match status" value="1"/>
</dbReference>
<dbReference type="CDD" id="cd00120">
    <property type="entry name" value="MADS"/>
    <property type="match status" value="1"/>
</dbReference>